<gene>
    <name evidence="5" type="ORF">SAMN04489732_12226</name>
</gene>
<keyword evidence="6" id="KW-1185">Reference proteome</keyword>
<keyword evidence="1" id="KW-0521">NADP</keyword>
<dbReference type="EMBL" id="FOEF01000022">
    <property type="protein sequence ID" value="SEP52741.1"/>
    <property type="molecule type" value="Genomic_DNA"/>
</dbReference>
<feature type="region of interest" description="Disordered" evidence="3">
    <location>
        <begin position="45"/>
        <end position="65"/>
    </location>
</feature>
<evidence type="ECO:0000259" key="4">
    <source>
        <dbReference type="Pfam" id="PF08240"/>
    </source>
</evidence>
<proteinExistence type="predicted"/>
<dbReference type="GO" id="GO:0070402">
    <property type="term" value="F:NADPH binding"/>
    <property type="evidence" value="ECO:0007669"/>
    <property type="project" value="TreeGrafter"/>
</dbReference>
<evidence type="ECO:0000256" key="3">
    <source>
        <dbReference type="SAM" id="MobiDB-lite"/>
    </source>
</evidence>
<reference evidence="5 6" key="1">
    <citation type="submission" date="2016-10" db="EMBL/GenBank/DDBJ databases">
        <authorList>
            <person name="de Groot N.N."/>
        </authorList>
    </citation>
    <scope>NUCLEOTIDE SEQUENCE [LARGE SCALE GENOMIC DNA]</scope>
    <source>
        <strain evidence="5 6">DSM 44993</strain>
    </source>
</reference>
<evidence type="ECO:0000256" key="1">
    <source>
        <dbReference type="ARBA" id="ARBA00022857"/>
    </source>
</evidence>
<evidence type="ECO:0000256" key="2">
    <source>
        <dbReference type="ARBA" id="ARBA00023002"/>
    </source>
</evidence>
<evidence type="ECO:0000313" key="6">
    <source>
        <dbReference type="Proteomes" id="UP000198582"/>
    </source>
</evidence>
<feature type="region of interest" description="Disordered" evidence="3">
    <location>
        <begin position="101"/>
        <end position="126"/>
    </location>
</feature>
<sequence>MRAVAFNRSGGPEVLRVLELADPHPGPGEVRVRVEAAGVQPFDAAVRGGWEPPNAPQSRPRVPGNEFAGVIDETGGELPVGTEVLGFTLLGAYAEYIVVPEGNARPSPPRCRGTSPAGSPRARKQP</sequence>
<dbReference type="InterPro" id="IPR011032">
    <property type="entry name" value="GroES-like_sf"/>
</dbReference>
<dbReference type="STRING" id="394193.SAMN04489732_12226"/>
<protein>
    <submittedName>
        <fullName evidence="5">Alcohol dehydrogenase GroES-like domain-containing protein</fullName>
    </submittedName>
</protein>
<dbReference type="InterPro" id="IPR013154">
    <property type="entry name" value="ADH-like_N"/>
</dbReference>
<feature type="domain" description="Alcohol dehydrogenase-like N-terminal" evidence="4">
    <location>
        <begin position="26"/>
        <end position="107"/>
    </location>
</feature>
<name>A0A1H8YL42_9PSEU</name>
<dbReference type="Gene3D" id="3.90.180.10">
    <property type="entry name" value="Medium-chain alcohol dehydrogenases, catalytic domain"/>
    <property type="match status" value="1"/>
</dbReference>
<dbReference type="Proteomes" id="UP000198582">
    <property type="component" value="Unassembled WGS sequence"/>
</dbReference>
<keyword evidence="2" id="KW-0560">Oxidoreductase</keyword>
<dbReference type="Pfam" id="PF08240">
    <property type="entry name" value="ADH_N"/>
    <property type="match status" value="1"/>
</dbReference>
<dbReference type="GO" id="GO:0016651">
    <property type="term" value="F:oxidoreductase activity, acting on NAD(P)H"/>
    <property type="evidence" value="ECO:0007669"/>
    <property type="project" value="TreeGrafter"/>
</dbReference>
<dbReference type="PANTHER" id="PTHR48106">
    <property type="entry name" value="QUINONE OXIDOREDUCTASE PIG3-RELATED"/>
    <property type="match status" value="1"/>
</dbReference>
<dbReference type="SUPFAM" id="SSF50129">
    <property type="entry name" value="GroES-like"/>
    <property type="match status" value="1"/>
</dbReference>
<organism evidence="5 6">
    <name type="scientific">Amycolatopsis saalfeldensis</name>
    <dbReference type="NCBI Taxonomy" id="394193"/>
    <lineage>
        <taxon>Bacteria</taxon>
        <taxon>Bacillati</taxon>
        <taxon>Actinomycetota</taxon>
        <taxon>Actinomycetes</taxon>
        <taxon>Pseudonocardiales</taxon>
        <taxon>Pseudonocardiaceae</taxon>
        <taxon>Amycolatopsis</taxon>
    </lineage>
</organism>
<dbReference type="AlphaFoldDB" id="A0A1H8YL42"/>
<accession>A0A1H8YL42</accession>
<evidence type="ECO:0000313" key="5">
    <source>
        <dbReference type="EMBL" id="SEP52741.1"/>
    </source>
</evidence>